<name>A0AAD6XG45_9AGAR</name>
<dbReference type="AlphaFoldDB" id="A0AAD6XG45"/>
<proteinExistence type="inferred from homology"/>
<dbReference type="Gene3D" id="3.40.630.170">
    <property type="match status" value="1"/>
</dbReference>
<gene>
    <name evidence="10" type="ORF">C8F04DRAFT_1247944</name>
</gene>
<reference evidence="10" key="1">
    <citation type="submission" date="2023-03" db="EMBL/GenBank/DDBJ databases">
        <title>Massive genome expansion in bonnet fungi (Mycena s.s.) driven by repeated elements and novel gene families across ecological guilds.</title>
        <authorList>
            <consortium name="Lawrence Berkeley National Laboratory"/>
            <person name="Harder C.B."/>
            <person name="Miyauchi S."/>
            <person name="Viragh M."/>
            <person name="Kuo A."/>
            <person name="Thoen E."/>
            <person name="Andreopoulos B."/>
            <person name="Lu D."/>
            <person name="Skrede I."/>
            <person name="Drula E."/>
            <person name="Henrissat B."/>
            <person name="Morin E."/>
            <person name="Kohler A."/>
            <person name="Barry K."/>
            <person name="LaButti K."/>
            <person name="Morin E."/>
            <person name="Salamov A."/>
            <person name="Lipzen A."/>
            <person name="Mereny Z."/>
            <person name="Hegedus B."/>
            <person name="Baldrian P."/>
            <person name="Stursova M."/>
            <person name="Weitz H."/>
            <person name="Taylor A."/>
            <person name="Grigoriev I.V."/>
            <person name="Nagy L.G."/>
            <person name="Martin F."/>
            <person name="Kauserud H."/>
        </authorList>
    </citation>
    <scope>NUCLEOTIDE SEQUENCE</scope>
    <source>
        <strain evidence="10">CBHHK200</strain>
    </source>
</reference>
<dbReference type="GO" id="GO:0005737">
    <property type="term" value="C:cytoplasm"/>
    <property type="evidence" value="ECO:0007669"/>
    <property type="project" value="TreeGrafter"/>
</dbReference>
<dbReference type="InterPro" id="IPR022676">
    <property type="entry name" value="NMT_N"/>
</dbReference>
<dbReference type="EC" id="2.3.1.97" evidence="2"/>
<dbReference type="InterPro" id="IPR016181">
    <property type="entry name" value="Acyl_CoA_acyltransferase"/>
</dbReference>
<dbReference type="PANTHER" id="PTHR11377">
    <property type="entry name" value="N-MYRISTOYL TRANSFERASE"/>
    <property type="match status" value="1"/>
</dbReference>
<evidence type="ECO:0000259" key="9">
    <source>
        <dbReference type="Pfam" id="PF01233"/>
    </source>
</evidence>
<feature type="region of interest" description="Disordered" evidence="8">
    <location>
        <begin position="1"/>
        <end position="20"/>
    </location>
</feature>
<dbReference type="Pfam" id="PF01233">
    <property type="entry name" value="NMT"/>
    <property type="match status" value="1"/>
</dbReference>
<keyword evidence="11" id="KW-1185">Reference proteome</keyword>
<evidence type="ECO:0000256" key="7">
    <source>
        <dbReference type="ARBA" id="ARBA00031854"/>
    </source>
</evidence>
<dbReference type="PANTHER" id="PTHR11377:SF5">
    <property type="entry name" value="GLYCYLPEPTIDE N-TETRADECANOYLTRANSFERASE"/>
    <property type="match status" value="1"/>
</dbReference>
<evidence type="ECO:0000256" key="1">
    <source>
        <dbReference type="ARBA" id="ARBA00009469"/>
    </source>
</evidence>
<evidence type="ECO:0000256" key="5">
    <source>
        <dbReference type="ARBA" id="ARBA00023315"/>
    </source>
</evidence>
<dbReference type="SUPFAM" id="SSF55729">
    <property type="entry name" value="Acyl-CoA N-acyltransferases (Nat)"/>
    <property type="match status" value="1"/>
</dbReference>
<keyword evidence="5" id="KW-0012">Acyltransferase</keyword>
<evidence type="ECO:0000256" key="6">
    <source>
        <dbReference type="ARBA" id="ARBA00031242"/>
    </source>
</evidence>
<protein>
    <recommendedName>
        <fullName evidence="3">Glycylpeptide N-tetradecanoyltransferase</fullName>
        <ecNumber evidence="2">2.3.1.97</ecNumber>
    </recommendedName>
    <alternativeName>
        <fullName evidence="6">Myristoyl-CoA:protein N-myristoyltransferase</fullName>
    </alternativeName>
    <alternativeName>
        <fullName evidence="7">Peptide N-myristoyltransferase</fullName>
    </alternativeName>
</protein>
<comment type="caution">
    <text evidence="10">The sequence shown here is derived from an EMBL/GenBank/DDBJ whole genome shotgun (WGS) entry which is preliminary data.</text>
</comment>
<accession>A0AAD6XG45</accession>
<dbReference type="InterPro" id="IPR000903">
    <property type="entry name" value="NMT"/>
</dbReference>
<comment type="similarity">
    <text evidence="1">Belongs to the NMT family.</text>
</comment>
<dbReference type="EMBL" id="JARJCM010000002">
    <property type="protein sequence ID" value="KAJ7046895.1"/>
    <property type="molecule type" value="Genomic_DNA"/>
</dbReference>
<evidence type="ECO:0000313" key="11">
    <source>
        <dbReference type="Proteomes" id="UP001218188"/>
    </source>
</evidence>
<evidence type="ECO:0000313" key="10">
    <source>
        <dbReference type="EMBL" id="KAJ7046895.1"/>
    </source>
</evidence>
<sequence>MHKFWSTQPDPRLREGPPLDDGYIEALKPREEIHQEPYPLPEDFEWSTLDIDDPEEASHCSSRYDTVSESFNQIKELHDFLS</sequence>
<dbReference type="Proteomes" id="UP001218188">
    <property type="component" value="Unassembled WGS sequence"/>
</dbReference>
<evidence type="ECO:0000256" key="4">
    <source>
        <dbReference type="ARBA" id="ARBA00022679"/>
    </source>
</evidence>
<organism evidence="10 11">
    <name type="scientific">Mycena alexandri</name>
    <dbReference type="NCBI Taxonomy" id="1745969"/>
    <lineage>
        <taxon>Eukaryota</taxon>
        <taxon>Fungi</taxon>
        <taxon>Dikarya</taxon>
        <taxon>Basidiomycota</taxon>
        <taxon>Agaricomycotina</taxon>
        <taxon>Agaricomycetes</taxon>
        <taxon>Agaricomycetidae</taxon>
        <taxon>Agaricales</taxon>
        <taxon>Marasmiineae</taxon>
        <taxon>Mycenaceae</taxon>
        <taxon>Mycena</taxon>
    </lineage>
</organism>
<keyword evidence="4" id="KW-0808">Transferase</keyword>
<evidence type="ECO:0000256" key="2">
    <source>
        <dbReference type="ARBA" id="ARBA00012923"/>
    </source>
</evidence>
<feature type="domain" description="Glycylpeptide N-tetradecanoyltransferase N-terminal" evidence="9">
    <location>
        <begin position="24"/>
        <end position="59"/>
    </location>
</feature>
<evidence type="ECO:0000256" key="3">
    <source>
        <dbReference type="ARBA" id="ARBA00022240"/>
    </source>
</evidence>
<dbReference type="GO" id="GO:0004379">
    <property type="term" value="F:glycylpeptide N-tetradecanoyltransferase activity"/>
    <property type="evidence" value="ECO:0007669"/>
    <property type="project" value="UniProtKB-EC"/>
</dbReference>
<evidence type="ECO:0000256" key="8">
    <source>
        <dbReference type="SAM" id="MobiDB-lite"/>
    </source>
</evidence>